<keyword evidence="4 7" id="KW-0812">Transmembrane</keyword>
<evidence type="ECO:0000256" key="3">
    <source>
        <dbReference type="ARBA" id="ARBA00022475"/>
    </source>
</evidence>
<keyword evidence="5 7" id="KW-1133">Transmembrane helix</keyword>
<evidence type="ECO:0000256" key="5">
    <source>
        <dbReference type="ARBA" id="ARBA00022989"/>
    </source>
</evidence>
<protein>
    <submittedName>
        <fullName evidence="9">Carbohydrate ABC transporter permease</fullName>
    </submittedName>
</protein>
<feature type="domain" description="ABC transmembrane type-1" evidence="8">
    <location>
        <begin position="70"/>
        <end position="260"/>
    </location>
</feature>
<comment type="caution">
    <text evidence="9">The sequence shown here is derived from an EMBL/GenBank/DDBJ whole genome shotgun (WGS) entry which is preliminary data.</text>
</comment>
<evidence type="ECO:0000313" key="9">
    <source>
        <dbReference type="EMBL" id="MBG9986185.1"/>
    </source>
</evidence>
<dbReference type="PANTHER" id="PTHR43744">
    <property type="entry name" value="ABC TRANSPORTER PERMEASE PROTEIN MG189-RELATED-RELATED"/>
    <property type="match status" value="1"/>
</dbReference>
<feature type="transmembrane region" description="Helical" evidence="7">
    <location>
        <begin position="105"/>
        <end position="129"/>
    </location>
</feature>
<accession>A0ABS0LPV3</accession>
<feature type="transmembrane region" description="Helical" evidence="7">
    <location>
        <begin position="12"/>
        <end position="31"/>
    </location>
</feature>
<evidence type="ECO:0000259" key="8">
    <source>
        <dbReference type="PROSITE" id="PS50928"/>
    </source>
</evidence>
<dbReference type="SUPFAM" id="SSF161098">
    <property type="entry name" value="MetI-like"/>
    <property type="match status" value="1"/>
</dbReference>
<feature type="transmembrane region" description="Helical" evidence="7">
    <location>
        <begin position="184"/>
        <end position="205"/>
    </location>
</feature>
<dbReference type="EMBL" id="JACBXQ010000002">
    <property type="protein sequence ID" value="MBG9986185.1"/>
    <property type="molecule type" value="Genomic_DNA"/>
</dbReference>
<name>A0ABS0LPV3_9LACT</name>
<dbReference type="InterPro" id="IPR035906">
    <property type="entry name" value="MetI-like_sf"/>
</dbReference>
<dbReference type="Gene3D" id="1.10.3720.10">
    <property type="entry name" value="MetI-like"/>
    <property type="match status" value="1"/>
</dbReference>
<feature type="transmembrane region" description="Helical" evidence="7">
    <location>
        <begin position="135"/>
        <end position="155"/>
    </location>
</feature>
<feature type="transmembrane region" description="Helical" evidence="7">
    <location>
        <begin position="71"/>
        <end position="93"/>
    </location>
</feature>
<keyword evidence="2 7" id="KW-0813">Transport</keyword>
<dbReference type="Pfam" id="PF00528">
    <property type="entry name" value="BPD_transp_1"/>
    <property type="match status" value="1"/>
</dbReference>
<evidence type="ECO:0000313" key="10">
    <source>
        <dbReference type="Proteomes" id="UP000721415"/>
    </source>
</evidence>
<evidence type="ECO:0000256" key="2">
    <source>
        <dbReference type="ARBA" id="ARBA00022448"/>
    </source>
</evidence>
<organism evidence="9 10">
    <name type="scientific">Facklamia lactis</name>
    <dbReference type="NCBI Taxonomy" id="2749967"/>
    <lineage>
        <taxon>Bacteria</taxon>
        <taxon>Bacillati</taxon>
        <taxon>Bacillota</taxon>
        <taxon>Bacilli</taxon>
        <taxon>Lactobacillales</taxon>
        <taxon>Aerococcaceae</taxon>
        <taxon>Facklamia</taxon>
    </lineage>
</organism>
<keyword evidence="6 7" id="KW-0472">Membrane</keyword>
<comment type="similarity">
    <text evidence="7">Belongs to the binding-protein-dependent transport system permease family.</text>
</comment>
<proteinExistence type="inferred from homology"/>
<keyword evidence="10" id="KW-1185">Reference proteome</keyword>
<dbReference type="PROSITE" id="PS50928">
    <property type="entry name" value="ABC_TM1"/>
    <property type="match status" value="1"/>
</dbReference>
<dbReference type="Proteomes" id="UP000721415">
    <property type="component" value="Unassembled WGS sequence"/>
</dbReference>
<evidence type="ECO:0000256" key="7">
    <source>
        <dbReference type="RuleBase" id="RU363032"/>
    </source>
</evidence>
<dbReference type="InterPro" id="IPR000515">
    <property type="entry name" value="MetI-like"/>
</dbReference>
<dbReference type="PANTHER" id="PTHR43744:SF12">
    <property type="entry name" value="ABC TRANSPORTER PERMEASE PROTEIN MG189-RELATED"/>
    <property type="match status" value="1"/>
</dbReference>
<evidence type="ECO:0000256" key="6">
    <source>
        <dbReference type="ARBA" id="ARBA00023136"/>
    </source>
</evidence>
<evidence type="ECO:0000256" key="4">
    <source>
        <dbReference type="ARBA" id="ARBA00022692"/>
    </source>
</evidence>
<sequence length="272" mass="31107">MKKINFTKILEILSALVFIILFGFPFIWMFFSSVKSSSEIVAVPPTLFPQQWQFENFIVAWRSGPFFKYTINSLIVALSIVALQLITVIPAAYAYARYDFFGKKFFWYLSLSTMMIPGTLTFLPIYLLFSSFGLINTLWSLILPFTSSIFGIFLLRQSIMRIPNEIIEAAQLDKAGEAKIIRRIVFPMIKPSILTISMLTFIGRWNDYFWPLMMTTKDDVRTLPIGVTALGMSDALPDWNLVMAANIILVFPILVIYVLAQKQIFQAFVPAN</sequence>
<dbReference type="RefSeq" id="WP_197115098.1">
    <property type="nucleotide sequence ID" value="NZ_JACBXQ010000002.1"/>
</dbReference>
<comment type="subcellular location">
    <subcellularLocation>
        <location evidence="1 7">Cell membrane</location>
        <topology evidence="1 7">Multi-pass membrane protein</topology>
    </subcellularLocation>
</comment>
<evidence type="ECO:0000256" key="1">
    <source>
        <dbReference type="ARBA" id="ARBA00004651"/>
    </source>
</evidence>
<dbReference type="CDD" id="cd06261">
    <property type="entry name" value="TM_PBP2"/>
    <property type="match status" value="1"/>
</dbReference>
<feature type="transmembrane region" description="Helical" evidence="7">
    <location>
        <begin position="239"/>
        <end position="260"/>
    </location>
</feature>
<gene>
    <name evidence="9" type="ORF">HZY91_04665</name>
</gene>
<keyword evidence="3" id="KW-1003">Cell membrane</keyword>
<reference evidence="9 10" key="1">
    <citation type="submission" date="2020-07" db="EMBL/GenBank/DDBJ databases">
        <title>Facklamia lactis sp. nov., isolated from raw milk.</title>
        <authorList>
            <person name="Doll E.V."/>
            <person name="Huptas C."/>
            <person name="Staib L."/>
            <person name="Wenning M."/>
            <person name="Scherer S."/>
        </authorList>
    </citation>
    <scope>NUCLEOTIDE SEQUENCE [LARGE SCALE GENOMIC DNA]</scope>
    <source>
        <strain evidence="9 10">DSM 111018</strain>
    </source>
</reference>